<accession>A0ACB9F0M8</accession>
<evidence type="ECO:0000313" key="1">
    <source>
        <dbReference type="EMBL" id="KAI3764873.1"/>
    </source>
</evidence>
<keyword evidence="2" id="KW-1185">Reference proteome</keyword>
<evidence type="ECO:0000313" key="2">
    <source>
        <dbReference type="Proteomes" id="UP001055811"/>
    </source>
</evidence>
<proteinExistence type="predicted"/>
<dbReference type="Proteomes" id="UP001055811">
    <property type="component" value="Linkage Group LG03"/>
</dbReference>
<sequence length="527" mass="59734">MHVAALKNKCNLHLPPRVEKQREKKDKFNLKKSPPTFHALYIILFPPPSPASSSTSNSQSSLSAFLSFQFHANSISPHIPSYFSATMDAIKPTSASRSTLSKTFHKVLPFKRSTKSLSNNGFCLLLPHDNKFKNSDHGSDSHRHFNKHSVDDAQLRHRAAMEAFVAKLFATISSLKAAYAELQAAQFPYNGQAVQCADQGVVDELKAISDMKRSFLKKQIDSSPPHVTLLLSEIKEQQSLMKMYEITMNKMEREIKSKDFEISSLKKQLVEADSTNKSIETKLNSSGCFPILDNVNLSQLTPTNFIDVLHYTLRSVRNFVKLLVRDMGNAHWDIDAAVRAIAPNIVFSKSSYRCFAFESYVAREIFEGFNDDEEEDRVQMFNQFKKMKSLSTTQLLKENPRSAFGKFTRSKYMRLVHPKMEASLYGNLSQRKTLNTWQFPETAFFGAFTEMARRVWVLRCLAASFKKEVSVFQVRKGSRFSEVYMESVTDEAFGGGGELRVAFTVVPGFKIGETVVQSQVYVPPARR</sequence>
<organism evidence="1 2">
    <name type="scientific">Cichorium intybus</name>
    <name type="common">Chicory</name>
    <dbReference type="NCBI Taxonomy" id="13427"/>
    <lineage>
        <taxon>Eukaryota</taxon>
        <taxon>Viridiplantae</taxon>
        <taxon>Streptophyta</taxon>
        <taxon>Embryophyta</taxon>
        <taxon>Tracheophyta</taxon>
        <taxon>Spermatophyta</taxon>
        <taxon>Magnoliopsida</taxon>
        <taxon>eudicotyledons</taxon>
        <taxon>Gunneridae</taxon>
        <taxon>Pentapetalae</taxon>
        <taxon>asterids</taxon>
        <taxon>campanulids</taxon>
        <taxon>Asterales</taxon>
        <taxon>Asteraceae</taxon>
        <taxon>Cichorioideae</taxon>
        <taxon>Cichorieae</taxon>
        <taxon>Cichoriinae</taxon>
        <taxon>Cichorium</taxon>
    </lineage>
</organism>
<comment type="caution">
    <text evidence="1">The sequence shown here is derived from an EMBL/GenBank/DDBJ whole genome shotgun (WGS) entry which is preliminary data.</text>
</comment>
<protein>
    <submittedName>
        <fullName evidence="1">Uncharacterized protein</fullName>
    </submittedName>
</protein>
<name>A0ACB9F0M8_CICIN</name>
<gene>
    <name evidence="1" type="ORF">L2E82_14890</name>
</gene>
<reference evidence="1 2" key="2">
    <citation type="journal article" date="2022" name="Mol. Ecol. Resour.">
        <title>The genomes of chicory, endive, great burdock and yacon provide insights into Asteraceae paleo-polyploidization history and plant inulin production.</title>
        <authorList>
            <person name="Fan W."/>
            <person name="Wang S."/>
            <person name="Wang H."/>
            <person name="Wang A."/>
            <person name="Jiang F."/>
            <person name="Liu H."/>
            <person name="Zhao H."/>
            <person name="Xu D."/>
            <person name="Zhang Y."/>
        </authorList>
    </citation>
    <scope>NUCLEOTIDE SEQUENCE [LARGE SCALE GENOMIC DNA]</scope>
    <source>
        <strain evidence="2">cv. Punajuju</strain>
        <tissue evidence="1">Leaves</tissue>
    </source>
</reference>
<dbReference type="EMBL" id="CM042011">
    <property type="protein sequence ID" value="KAI3764873.1"/>
    <property type="molecule type" value="Genomic_DNA"/>
</dbReference>
<reference evidence="2" key="1">
    <citation type="journal article" date="2022" name="Mol. Ecol. Resour.">
        <title>The genomes of chicory, endive, great burdock and yacon provide insights into Asteraceae palaeo-polyploidization history and plant inulin production.</title>
        <authorList>
            <person name="Fan W."/>
            <person name="Wang S."/>
            <person name="Wang H."/>
            <person name="Wang A."/>
            <person name="Jiang F."/>
            <person name="Liu H."/>
            <person name="Zhao H."/>
            <person name="Xu D."/>
            <person name="Zhang Y."/>
        </authorList>
    </citation>
    <scope>NUCLEOTIDE SEQUENCE [LARGE SCALE GENOMIC DNA]</scope>
    <source>
        <strain evidence="2">cv. Punajuju</strain>
    </source>
</reference>